<gene>
    <name evidence="1" type="ORF">LYPA_23C012676</name>
</gene>
<protein>
    <submittedName>
        <fullName evidence="1">Ap-3 complex subunit sigma-1-like</fullName>
    </submittedName>
</protein>
<dbReference type="EMBL" id="CAAGRJ010014530">
    <property type="protein sequence ID" value="VFV30597.1"/>
    <property type="molecule type" value="Genomic_DNA"/>
</dbReference>
<evidence type="ECO:0000313" key="1">
    <source>
        <dbReference type="EMBL" id="VFV30597.1"/>
    </source>
</evidence>
<sequence length="63" mass="6914">MNEALTPNDIQNKLEKHEAGLEGAPAHALLAVKNMNLPDIPRNIIIGDISIEMPNLPSLNKKF</sequence>
<reference evidence="1 2" key="1">
    <citation type="submission" date="2019-01" db="EMBL/GenBank/DDBJ databases">
        <authorList>
            <person name="Alioto T."/>
            <person name="Alioto T."/>
        </authorList>
    </citation>
    <scope>NUCLEOTIDE SEQUENCE [LARGE SCALE GENOMIC DNA]</scope>
</reference>
<dbReference type="Proteomes" id="UP000386466">
    <property type="component" value="Unassembled WGS sequence"/>
</dbReference>
<accession>A0A485NDF1</accession>
<evidence type="ECO:0000313" key="2">
    <source>
        <dbReference type="Proteomes" id="UP000386466"/>
    </source>
</evidence>
<dbReference type="AlphaFoldDB" id="A0A485NDF1"/>
<proteinExistence type="predicted"/>
<organism evidence="1 2">
    <name type="scientific">Lynx pardinus</name>
    <name type="common">Iberian lynx</name>
    <name type="synonym">Felis pardina</name>
    <dbReference type="NCBI Taxonomy" id="191816"/>
    <lineage>
        <taxon>Eukaryota</taxon>
        <taxon>Metazoa</taxon>
        <taxon>Chordata</taxon>
        <taxon>Craniata</taxon>
        <taxon>Vertebrata</taxon>
        <taxon>Euteleostomi</taxon>
        <taxon>Mammalia</taxon>
        <taxon>Eutheria</taxon>
        <taxon>Laurasiatheria</taxon>
        <taxon>Carnivora</taxon>
        <taxon>Feliformia</taxon>
        <taxon>Felidae</taxon>
        <taxon>Felinae</taxon>
        <taxon>Lynx</taxon>
    </lineage>
</organism>
<name>A0A485NDF1_LYNPA</name>
<keyword evidence="2" id="KW-1185">Reference proteome</keyword>